<feature type="signal peptide" evidence="1">
    <location>
        <begin position="1"/>
        <end position="23"/>
    </location>
</feature>
<keyword evidence="3" id="KW-1185">Reference proteome</keyword>
<protein>
    <submittedName>
        <fullName evidence="2">Uncharacterized protein</fullName>
    </submittedName>
</protein>
<keyword evidence="1" id="KW-0732">Signal</keyword>
<accession>A0A8S1CW48</accession>
<gene>
    <name evidence="2" type="ORF">CLODIP_2_CD12288</name>
</gene>
<sequence>MTKGSATIATVLLLVCNLQLARLQGLIPERSPLSINDFVAPTAMGTEEVASTTAYYYVVKLYKISGIEKSTPAFVLSSRWALTGTYNISESDEAADYGILAKNGTGTMLVPVSRITFLDFGLALIKTCETFKQNSMPMTPTLMNDFSNAQSGYIVYYKGDVLYRRSVSIPSNCECERDDYLYLEHDIDTEFEACLAFDASFGACSLITDSSSTPTYVRSNALLVDGIGVAFLDHDHCDESYEEFLASPTYIKIEPYYPDIVGTADVTIP</sequence>
<proteinExistence type="predicted"/>
<evidence type="ECO:0000313" key="2">
    <source>
        <dbReference type="EMBL" id="CAB3369479.1"/>
    </source>
</evidence>
<comment type="caution">
    <text evidence="2">The sequence shown here is derived from an EMBL/GenBank/DDBJ whole genome shotgun (WGS) entry which is preliminary data.</text>
</comment>
<dbReference type="Proteomes" id="UP000494165">
    <property type="component" value="Unassembled WGS sequence"/>
</dbReference>
<dbReference type="EMBL" id="CADEPI010000045">
    <property type="protein sequence ID" value="CAB3369479.1"/>
    <property type="molecule type" value="Genomic_DNA"/>
</dbReference>
<dbReference type="AlphaFoldDB" id="A0A8S1CW48"/>
<reference evidence="2 3" key="1">
    <citation type="submission" date="2020-04" db="EMBL/GenBank/DDBJ databases">
        <authorList>
            <person name="Alioto T."/>
            <person name="Alioto T."/>
            <person name="Gomez Garrido J."/>
        </authorList>
    </citation>
    <scope>NUCLEOTIDE SEQUENCE [LARGE SCALE GENOMIC DNA]</scope>
</reference>
<name>A0A8S1CW48_9INSE</name>
<evidence type="ECO:0000256" key="1">
    <source>
        <dbReference type="SAM" id="SignalP"/>
    </source>
</evidence>
<organism evidence="2 3">
    <name type="scientific">Cloeon dipterum</name>
    <dbReference type="NCBI Taxonomy" id="197152"/>
    <lineage>
        <taxon>Eukaryota</taxon>
        <taxon>Metazoa</taxon>
        <taxon>Ecdysozoa</taxon>
        <taxon>Arthropoda</taxon>
        <taxon>Hexapoda</taxon>
        <taxon>Insecta</taxon>
        <taxon>Pterygota</taxon>
        <taxon>Palaeoptera</taxon>
        <taxon>Ephemeroptera</taxon>
        <taxon>Pisciforma</taxon>
        <taxon>Baetidae</taxon>
        <taxon>Cloeon</taxon>
    </lineage>
</organism>
<feature type="chain" id="PRO_5035718371" evidence="1">
    <location>
        <begin position="24"/>
        <end position="269"/>
    </location>
</feature>
<evidence type="ECO:0000313" key="3">
    <source>
        <dbReference type="Proteomes" id="UP000494165"/>
    </source>
</evidence>